<dbReference type="Pfam" id="PF01963">
    <property type="entry name" value="TraB_PrgY_gumN"/>
    <property type="match status" value="1"/>
</dbReference>
<dbReference type="InterPro" id="IPR040230">
    <property type="entry name" value="TIKI1/2-like"/>
</dbReference>
<dbReference type="GO" id="GO:0046872">
    <property type="term" value="F:metal ion binding"/>
    <property type="evidence" value="ECO:0007669"/>
    <property type="project" value="UniProtKB-KW"/>
</dbReference>
<keyword evidence="12" id="KW-0325">Glycoprotein</keyword>
<dbReference type="PROSITE" id="PS51257">
    <property type="entry name" value="PROKAR_LIPOPROTEIN"/>
    <property type="match status" value="1"/>
</dbReference>
<comment type="cofactor">
    <cofactor evidence="2">
        <name>Co(2+)</name>
        <dbReference type="ChEBI" id="CHEBI:48828"/>
    </cofactor>
</comment>
<dbReference type="EMBL" id="CP002831">
    <property type="protein sequence ID" value="AFC24849.1"/>
    <property type="molecule type" value="Genomic_DNA"/>
</dbReference>
<dbReference type="STRING" id="984262.SGRA_2118"/>
<dbReference type="RefSeq" id="WP_015692467.1">
    <property type="nucleotide sequence ID" value="NC_016940.1"/>
</dbReference>
<keyword evidence="9" id="KW-1133">Transmembrane helix</keyword>
<name>H6L322_SAPGL</name>
<evidence type="ECO:0000256" key="1">
    <source>
        <dbReference type="ARBA" id="ARBA00001936"/>
    </source>
</evidence>
<evidence type="ECO:0000256" key="4">
    <source>
        <dbReference type="ARBA" id="ARBA00022670"/>
    </source>
</evidence>
<dbReference type="InterPro" id="IPR002816">
    <property type="entry name" value="TraB/PrgY/GumN_fam"/>
</dbReference>
<sequence length="314" mass="35759">MQNRTSLAWLSWSLSLLFLLSTACKTAEKVQIDPSQRLENSLLWEIKGKGIKTSYLFGTIHMIGEKDYSFSEKAEAALDKSQRLVLEIDMSNMMQMGMQMLTLAPMQGGKKLKDLLPAEDYELIKTYFTEEATNPELKMMPFSMIENWKPMLLQSFLYQDMIEGQTKAYEVELMAMAKKRNMSFGGLETVADQMNVFEKIPYKDQAQALLEGVKGLKNGDQSGKKEFAQLVELYKKADVDGLIESSSEQMEDMENSEEELLIKRNNNWIPLIKEFSKKEACFYAVGAAHLGGPHGVIRLLRKEGYQLTPIDIKD</sequence>
<evidence type="ECO:0000256" key="6">
    <source>
        <dbReference type="ARBA" id="ARBA00022723"/>
    </source>
</evidence>
<accession>H6L322</accession>
<comment type="subcellular location">
    <subcellularLocation>
        <location evidence="3">Membrane</location>
        <topology evidence="3">Single-pass type I membrane protein</topology>
    </subcellularLocation>
</comment>
<feature type="signal peptide" evidence="13">
    <location>
        <begin position="1"/>
        <end position="26"/>
    </location>
</feature>
<evidence type="ECO:0000313" key="14">
    <source>
        <dbReference type="EMBL" id="AFC24849.1"/>
    </source>
</evidence>
<dbReference type="GO" id="GO:0006508">
    <property type="term" value="P:proteolysis"/>
    <property type="evidence" value="ECO:0007669"/>
    <property type="project" value="UniProtKB-KW"/>
</dbReference>
<keyword evidence="5" id="KW-0812">Transmembrane</keyword>
<evidence type="ECO:0000313" key="15">
    <source>
        <dbReference type="Proteomes" id="UP000007519"/>
    </source>
</evidence>
<reference evidence="14 15" key="1">
    <citation type="journal article" date="2012" name="Stand. Genomic Sci.">
        <title>Complete genome sequencing and analysis of Saprospira grandis str. Lewin, a predatory marine bacterium.</title>
        <authorList>
            <person name="Saw J.H."/>
            <person name="Yuryev A."/>
            <person name="Kanbe M."/>
            <person name="Hou S."/>
            <person name="Young A.G."/>
            <person name="Aizawa S."/>
            <person name="Alam M."/>
        </authorList>
    </citation>
    <scope>NUCLEOTIDE SEQUENCE [LARGE SCALE GENOMIC DNA]</scope>
    <source>
        <strain evidence="14 15">Lewin</strain>
    </source>
</reference>
<dbReference type="KEGG" id="sgn:SGRA_2118"/>
<keyword evidence="8" id="KW-0378">Hydrolase</keyword>
<keyword evidence="11" id="KW-0472">Membrane</keyword>
<dbReference type="eggNOG" id="COG3735">
    <property type="taxonomic scope" value="Bacteria"/>
</dbReference>
<dbReference type="Proteomes" id="UP000007519">
    <property type="component" value="Chromosome"/>
</dbReference>
<organism evidence="14 15">
    <name type="scientific">Saprospira grandis (strain Lewin)</name>
    <dbReference type="NCBI Taxonomy" id="984262"/>
    <lineage>
        <taxon>Bacteria</taxon>
        <taxon>Pseudomonadati</taxon>
        <taxon>Bacteroidota</taxon>
        <taxon>Saprospiria</taxon>
        <taxon>Saprospirales</taxon>
        <taxon>Saprospiraceae</taxon>
        <taxon>Saprospira</taxon>
    </lineage>
</organism>
<evidence type="ECO:0000256" key="7">
    <source>
        <dbReference type="ARBA" id="ARBA00022729"/>
    </source>
</evidence>
<evidence type="ECO:0000256" key="13">
    <source>
        <dbReference type="SAM" id="SignalP"/>
    </source>
</evidence>
<feature type="chain" id="PRO_5003603844" evidence="13">
    <location>
        <begin position="27"/>
        <end position="314"/>
    </location>
</feature>
<evidence type="ECO:0000256" key="9">
    <source>
        <dbReference type="ARBA" id="ARBA00022989"/>
    </source>
</evidence>
<protein>
    <submittedName>
        <fullName evidence="14">GumN family protein</fullName>
    </submittedName>
</protein>
<dbReference type="CDD" id="cd14789">
    <property type="entry name" value="Tiki"/>
    <property type="match status" value="1"/>
</dbReference>
<gene>
    <name evidence="14" type="ordered locus">SGRA_2118</name>
</gene>
<dbReference type="GO" id="GO:0030178">
    <property type="term" value="P:negative regulation of Wnt signaling pathway"/>
    <property type="evidence" value="ECO:0007669"/>
    <property type="project" value="InterPro"/>
</dbReference>
<dbReference type="GO" id="GO:0004222">
    <property type="term" value="F:metalloendopeptidase activity"/>
    <property type="evidence" value="ECO:0007669"/>
    <property type="project" value="TreeGrafter"/>
</dbReference>
<evidence type="ECO:0000256" key="3">
    <source>
        <dbReference type="ARBA" id="ARBA00004479"/>
    </source>
</evidence>
<dbReference type="PANTHER" id="PTHR31120:SF6">
    <property type="entry name" value="METALLOPROTEASE TIKI HOMOLOG"/>
    <property type="match status" value="1"/>
</dbReference>
<proteinExistence type="predicted"/>
<dbReference type="OrthoDB" id="9798714at2"/>
<dbReference type="PANTHER" id="PTHR31120">
    <property type="entry name" value="METALLOPROTEASE TIKI"/>
    <property type="match status" value="1"/>
</dbReference>
<evidence type="ECO:0000256" key="10">
    <source>
        <dbReference type="ARBA" id="ARBA00023049"/>
    </source>
</evidence>
<dbReference type="HOGENOM" id="CLU_057525_1_1_10"/>
<keyword evidence="4" id="KW-0645">Protease</keyword>
<keyword evidence="7 13" id="KW-0732">Signal</keyword>
<evidence type="ECO:0000256" key="5">
    <source>
        <dbReference type="ARBA" id="ARBA00022692"/>
    </source>
</evidence>
<evidence type="ECO:0000256" key="11">
    <source>
        <dbReference type="ARBA" id="ARBA00023136"/>
    </source>
</evidence>
<evidence type="ECO:0000256" key="8">
    <source>
        <dbReference type="ARBA" id="ARBA00022801"/>
    </source>
</evidence>
<keyword evidence="6" id="KW-0479">Metal-binding</keyword>
<evidence type="ECO:0000256" key="2">
    <source>
        <dbReference type="ARBA" id="ARBA00001941"/>
    </source>
</evidence>
<dbReference type="GO" id="GO:0016020">
    <property type="term" value="C:membrane"/>
    <property type="evidence" value="ECO:0007669"/>
    <property type="project" value="UniProtKB-SubCell"/>
</dbReference>
<keyword evidence="10" id="KW-0482">Metalloprotease</keyword>
<keyword evidence="15" id="KW-1185">Reference proteome</keyword>
<comment type="cofactor">
    <cofactor evidence="1">
        <name>Mn(2+)</name>
        <dbReference type="ChEBI" id="CHEBI:29035"/>
    </cofactor>
</comment>
<evidence type="ECO:0000256" key="12">
    <source>
        <dbReference type="ARBA" id="ARBA00023180"/>
    </source>
</evidence>
<dbReference type="AlphaFoldDB" id="H6L322"/>